<evidence type="ECO:0000256" key="2">
    <source>
        <dbReference type="ARBA" id="ARBA00009052"/>
    </source>
</evidence>
<evidence type="ECO:0000256" key="3">
    <source>
        <dbReference type="ARBA" id="ARBA00022949"/>
    </source>
</evidence>
<name>A0A482W4H1_ASBVE</name>
<keyword evidence="3" id="KW-0965">Cell junction</keyword>
<evidence type="ECO:0000313" key="8">
    <source>
        <dbReference type="Proteomes" id="UP000292052"/>
    </source>
</evidence>
<feature type="coiled-coil region" evidence="5">
    <location>
        <begin position="303"/>
        <end position="337"/>
    </location>
</feature>
<keyword evidence="8" id="KW-1185">Reference proteome</keyword>
<evidence type="ECO:0000256" key="6">
    <source>
        <dbReference type="SAM" id="MobiDB-lite"/>
    </source>
</evidence>
<evidence type="ECO:0000256" key="4">
    <source>
        <dbReference type="ARBA" id="ARBA00023054"/>
    </source>
</evidence>
<feature type="compositionally biased region" description="Basic and acidic residues" evidence="6">
    <location>
        <begin position="376"/>
        <end position="386"/>
    </location>
</feature>
<comment type="caution">
    <text evidence="7">The sequence shown here is derived from an EMBL/GenBank/DDBJ whole genome shotgun (WGS) entry which is preliminary data.</text>
</comment>
<dbReference type="GO" id="GO:0005912">
    <property type="term" value="C:adherens junction"/>
    <property type="evidence" value="ECO:0007669"/>
    <property type="project" value="UniProtKB-SubCell"/>
</dbReference>
<dbReference type="AlphaFoldDB" id="A0A482W4H1"/>
<keyword evidence="4 5" id="KW-0175">Coiled coil</keyword>
<feature type="coiled-coil region" evidence="5">
    <location>
        <begin position="140"/>
        <end position="167"/>
    </location>
</feature>
<organism evidence="7 8">
    <name type="scientific">Asbolus verrucosus</name>
    <name type="common">Desert ironclad beetle</name>
    <dbReference type="NCBI Taxonomy" id="1661398"/>
    <lineage>
        <taxon>Eukaryota</taxon>
        <taxon>Metazoa</taxon>
        <taxon>Ecdysozoa</taxon>
        <taxon>Arthropoda</taxon>
        <taxon>Hexapoda</taxon>
        <taxon>Insecta</taxon>
        <taxon>Pterygota</taxon>
        <taxon>Neoptera</taxon>
        <taxon>Endopterygota</taxon>
        <taxon>Coleoptera</taxon>
        <taxon>Polyphaga</taxon>
        <taxon>Cucujiformia</taxon>
        <taxon>Tenebrionidae</taxon>
        <taxon>Pimeliinae</taxon>
        <taxon>Asbolus</taxon>
    </lineage>
</organism>
<feature type="non-terminal residue" evidence="7">
    <location>
        <position position="408"/>
    </location>
</feature>
<protein>
    <submittedName>
        <fullName evidence="7">Coiled-coil domain-containing protein 85C</fullName>
    </submittedName>
</protein>
<dbReference type="STRING" id="1661398.A0A482W4H1"/>
<feature type="coiled-coil region" evidence="5">
    <location>
        <begin position="193"/>
        <end position="227"/>
    </location>
</feature>
<dbReference type="PANTHER" id="PTHR13546:SF15">
    <property type="entry name" value="CCDC85"/>
    <property type="match status" value="1"/>
</dbReference>
<sequence>MSNKKQPFIVKPPATADSANTAPPRYQPPPLPPAGNQGILKHHPKDATKQYPAPKLPDTVRVPQSAGKPYPYYPERTVTQVQVHQSRPLDEPGVPQIHPDLRVQHRQPIRYDDEFLRPEMLKFVRKPEDNARIADPNRHMQTILGELRALKEANQRLADDNQELRDLCCFLDDDRQKGRKLAREWQRFGRYTASVMRQEVSAYQNKLRELDNKQQELIKDNLELKELCLYLDEERGGNSICPSCGSAPSGNLRDDGDGSSSSTNADEPAVPQQFTTGGNPPRRSASRERILHENLARQRSTFNDQIMQYVRNLEQRVKQLEEDKRALTHKINQIATTTGDPSIAIPQDAGVGVLSGRPEAVVRALQVLEVREQLEREGRMPERAENMSDNTSQDMDDGEKALVREMCN</sequence>
<dbReference type="OrthoDB" id="10056395at2759"/>
<proteinExistence type="inferred from homology"/>
<accession>A0A482W4H1</accession>
<comment type="subcellular location">
    <subcellularLocation>
        <location evidence="1">Cell junction</location>
        <location evidence="1">Adherens junction</location>
    </subcellularLocation>
</comment>
<reference evidence="7 8" key="1">
    <citation type="submission" date="2017-03" db="EMBL/GenBank/DDBJ databases">
        <title>Genome of the blue death feigning beetle - Asbolus verrucosus.</title>
        <authorList>
            <person name="Rider S.D."/>
        </authorList>
    </citation>
    <scope>NUCLEOTIDE SEQUENCE [LARGE SCALE GENOMIC DNA]</scope>
    <source>
        <strain evidence="7">Butters</strain>
        <tissue evidence="7">Head and leg muscle</tissue>
    </source>
</reference>
<evidence type="ECO:0000256" key="5">
    <source>
        <dbReference type="SAM" id="Coils"/>
    </source>
</evidence>
<dbReference type="Pfam" id="PF10226">
    <property type="entry name" value="CCDC85"/>
    <property type="match status" value="1"/>
</dbReference>
<feature type="region of interest" description="Disordered" evidence="6">
    <location>
        <begin position="242"/>
        <end position="286"/>
    </location>
</feature>
<evidence type="ECO:0000256" key="1">
    <source>
        <dbReference type="ARBA" id="ARBA00004536"/>
    </source>
</evidence>
<evidence type="ECO:0000313" key="7">
    <source>
        <dbReference type="EMBL" id="RZC39956.1"/>
    </source>
</evidence>
<feature type="region of interest" description="Disordered" evidence="6">
    <location>
        <begin position="1"/>
        <end position="67"/>
    </location>
</feature>
<dbReference type="EMBL" id="QDEB01030126">
    <property type="protein sequence ID" value="RZC39956.1"/>
    <property type="molecule type" value="Genomic_DNA"/>
</dbReference>
<dbReference type="Proteomes" id="UP000292052">
    <property type="component" value="Unassembled WGS sequence"/>
</dbReference>
<feature type="region of interest" description="Disordered" evidence="6">
    <location>
        <begin position="376"/>
        <end position="397"/>
    </location>
</feature>
<gene>
    <name evidence="7" type="ORF">BDFB_008436</name>
</gene>
<dbReference type="PANTHER" id="PTHR13546">
    <property type="entry name" value="RE60986P"/>
    <property type="match status" value="1"/>
</dbReference>
<dbReference type="InterPro" id="IPR019359">
    <property type="entry name" value="CCDC85"/>
</dbReference>
<comment type="similarity">
    <text evidence="2">Belongs to the CCDC85 family.</text>
</comment>